<name>A0ABV1V0B6_9ACTN</name>
<protein>
    <submittedName>
        <fullName evidence="1">Uncharacterized protein</fullName>
    </submittedName>
</protein>
<accession>A0ABV1V0B6</accession>
<proteinExistence type="predicted"/>
<dbReference type="RefSeq" id="WP_351977827.1">
    <property type="nucleotide sequence ID" value="NZ_JBEPBX010000024.1"/>
</dbReference>
<keyword evidence="2" id="KW-1185">Reference proteome</keyword>
<gene>
    <name evidence="1" type="ORF">ABT276_24455</name>
</gene>
<evidence type="ECO:0000313" key="1">
    <source>
        <dbReference type="EMBL" id="MER6616469.1"/>
    </source>
</evidence>
<sequence>MVARLVEADVRDQWHRRGLGRLITEQHPELTLAAAEAGDADLARATTAHDRRLLDTIGKASAKALSRLSTRAAWAEAGLRTSRA</sequence>
<dbReference type="EMBL" id="JBEPBX010000024">
    <property type="protein sequence ID" value="MER6616469.1"/>
    <property type="molecule type" value="Genomic_DNA"/>
</dbReference>
<evidence type="ECO:0000313" key="2">
    <source>
        <dbReference type="Proteomes" id="UP001445472"/>
    </source>
</evidence>
<comment type="caution">
    <text evidence="1">The sequence shown here is derived from an EMBL/GenBank/DDBJ whole genome shotgun (WGS) entry which is preliminary data.</text>
</comment>
<organism evidence="1 2">
    <name type="scientific">Streptomyces xantholiticus</name>
    <dbReference type="NCBI Taxonomy" id="68285"/>
    <lineage>
        <taxon>Bacteria</taxon>
        <taxon>Bacillati</taxon>
        <taxon>Actinomycetota</taxon>
        <taxon>Actinomycetes</taxon>
        <taxon>Kitasatosporales</taxon>
        <taxon>Streptomycetaceae</taxon>
        <taxon>Streptomyces</taxon>
    </lineage>
</organism>
<reference evidence="1 2" key="1">
    <citation type="submission" date="2024-06" db="EMBL/GenBank/DDBJ databases">
        <title>The Natural Products Discovery Center: Release of the First 8490 Sequenced Strains for Exploring Actinobacteria Biosynthetic Diversity.</title>
        <authorList>
            <person name="Kalkreuter E."/>
            <person name="Kautsar S.A."/>
            <person name="Yang D."/>
            <person name="Bader C.D."/>
            <person name="Teijaro C.N."/>
            <person name="Fluegel L."/>
            <person name="Davis C.M."/>
            <person name="Simpson J.R."/>
            <person name="Lauterbach L."/>
            <person name="Steele A.D."/>
            <person name="Gui C."/>
            <person name="Meng S."/>
            <person name="Li G."/>
            <person name="Viehrig K."/>
            <person name="Ye F."/>
            <person name="Su P."/>
            <person name="Kiefer A.F."/>
            <person name="Nichols A."/>
            <person name="Cepeda A.J."/>
            <person name="Yan W."/>
            <person name="Fan B."/>
            <person name="Jiang Y."/>
            <person name="Adhikari A."/>
            <person name="Zheng C.-J."/>
            <person name="Schuster L."/>
            <person name="Cowan T.M."/>
            <person name="Smanski M.J."/>
            <person name="Chevrette M.G."/>
            <person name="De Carvalho L.P.S."/>
            <person name="Shen B."/>
        </authorList>
    </citation>
    <scope>NUCLEOTIDE SEQUENCE [LARGE SCALE GENOMIC DNA]</scope>
    <source>
        <strain evidence="1 2">NPDC000837</strain>
    </source>
</reference>
<dbReference type="Proteomes" id="UP001445472">
    <property type="component" value="Unassembled WGS sequence"/>
</dbReference>